<dbReference type="Gene3D" id="3.40.50.720">
    <property type="entry name" value="NAD(P)-binding Rossmann-like Domain"/>
    <property type="match status" value="1"/>
</dbReference>
<evidence type="ECO:0000313" key="4">
    <source>
        <dbReference type="Proteomes" id="UP000533598"/>
    </source>
</evidence>
<dbReference type="PANTHER" id="PTHR10953">
    <property type="entry name" value="UBIQUITIN-ACTIVATING ENZYME E1"/>
    <property type="match status" value="1"/>
</dbReference>
<dbReference type="InterPro" id="IPR000594">
    <property type="entry name" value="ThiF_NAD_FAD-bd"/>
</dbReference>
<dbReference type="AlphaFoldDB" id="A0A7W7FWP7"/>
<keyword evidence="1" id="KW-0812">Transmembrane</keyword>
<dbReference type="GO" id="GO:0008641">
    <property type="term" value="F:ubiquitin-like modifier activating enzyme activity"/>
    <property type="evidence" value="ECO:0007669"/>
    <property type="project" value="InterPro"/>
</dbReference>
<dbReference type="InterPro" id="IPR035985">
    <property type="entry name" value="Ubiquitin-activating_enz"/>
</dbReference>
<dbReference type="RefSeq" id="WP_185005526.1">
    <property type="nucleotide sequence ID" value="NZ_BAAAUI010000043.1"/>
</dbReference>
<keyword evidence="3" id="KW-0548">Nucleotidyltransferase</keyword>
<keyword evidence="3" id="KW-0808">Transferase</keyword>
<proteinExistence type="predicted"/>
<dbReference type="EMBL" id="JACHMH010000001">
    <property type="protein sequence ID" value="MBB4679823.1"/>
    <property type="molecule type" value="Genomic_DNA"/>
</dbReference>
<dbReference type="GO" id="GO:0005829">
    <property type="term" value="C:cytosol"/>
    <property type="evidence" value="ECO:0007669"/>
    <property type="project" value="TreeGrafter"/>
</dbReference>
<dbReference type="Gene3D" id="3.90.930.60">
    <property type="match status" value="1"/>
</dbReference>
<feature type="transmembrane region" description="Helical" evidence="1">
    <location>
        <begin position="134"/>
        <end position="155"/>
    </location>
</feature>
<organism evidence="3 4">
    <name type="scientific">Crossiella cryophila</name>
    <dbReference type="NCBI Taxonomy" id="43355"/>
    <lineage>
        <taxon>Bacteria</taxon>
        <taxon>Bacillati</taxon>
        <taxon>Actinomycetota</taxon>
        <taxon>Actinomycetes</taxon>
        <taxon>Pseudonocardiales</taxon>
        <taxon>Pseudonocardiaceae</taxon>
        <taxon>Crossiella</taxon>
    </lineage>
</organism>
<feature type="domain" description="THIF-type NAD/FAD binding fold" evidence="2">
    <location>
        <begin position="124"/>
        <end position="357"/>
    </location>
</feature>
<protein>
    <submittedName>
        <fullName evidence="3">Molybdopterin/thiamine biosynthesis adenylyltransferase</fullName>
    </submittedName>
</protein>
<dbReference type="GO" id="GO:0004792">
    <property type="term" value="F:thiosulfate-cyanide sulfurtransferase activity"/>
    <property type="evidence" value="ECO:0007669"/>
    <property type="project" value="TreeGrafter"/>
</dbReference>
<dbReference type="Proteomes" id="UP000533598">
    <property type="component" value="Unassembled WGS sequence"/>
</dbReference>
<evidence type="ECO:0000259" key="2">
    <source>
        <dbReference type="Pfam" id="PF00899"/>
    </source>
</evidence>
<keyword evidence="4" id="KW-1185">Reference proteome</keyword>
<dbReference type="PANTHER" id="PTHR10953:SF102">
    <property type="entry name" value="ADENYLYLTRANSFERASE AND SULFURTRANSFERASE MOCS3"/>
    <property type="match status" value="1"/>
</dbReference>
<name>A0A7W7FWP7_9PSEU</name>
<keyword evidence="1" id="KW-1133">Transmembrane helix</keyword>
<reference evidence="3 4" key="1">
    <citation type="submission" date="2020-08" db="EMBL/GenBank/DDBJ databases">
        <title>Sequencing the genomes of 1000 actinobacteria strains.</title>
        <authorList>
            <person name="Klenk H.-P."/>
        </authorList>
    </citation>
    <scope>NUCLEOTIDE SEQUENCE [LARGE SCALE GENOMIC DNA]</scope>
    <source>
        <strain evidence="3 4">DSM 44230</strain>
    </source>
</reference>
<dbReference type="Pfam" id="PF00899">
    <property type="entry name" value="ThiF"/>
    <property type="match status" value="1"/>
</dbReference>
<keyword evidence="1" id="KW-0472">Membrane</keyword>
<dbReference type="GO" id="GO:0016779">
    <property type="term" value="F:nucleotidyltransferase activity"/>
    <property type="evidence" value="ECO:0007669"/>
    <property type="project" value="UniProtKB-KW"/>
</dbReference>
<dbReference type="SUPFAM" id="SSF69572">
    <property type="entry name" value="Activating enzymes of the ubiquitin-like proteins"/>
    <property type="match status" value="1"/>
</dbReference>
<accession>A0A7W7FWP7</accession>
<dbReference type="InterPro" id="IPR045886">
    <property type="entry name" value="ThiF/MoeB/HesA"/>
</dbReference>
<sequence>MLRPRVKCEHRPVRRADGLVRIGGAVTGIAAELPDPDGSVWTLLAAMDGGRTMDEVVAEVVRCCPHRTAADVRLAIRQLAAAGHLEEADESVPHGLTDRERERYGRGRALFRWMDLTPRISAWDAQLRLRQSRVVLVGLGGVGCTAALALAGSGVGHLHCVEPDVVELSNLNRQALYTEADIGHPKVEVALTRLRAHNSDITVTGERTRITGPTALLELAGRADLLVLAADEPAEIRSWANRACLATGTAWTHGGYHGPQVSFGVYRPDGGPCHDCAMTARRCRDATHPWTPLPVGPQVHAANAVSAGLAGQFVAHAALSLLTGVPALTVNRRYALNLVTLEHTALPGPRRRRPDCPACGNGGIR</sequence>
<evidence type="ECO:0000256" key="1">
    <source>
        <dbReference type="SAM" id="Phobius"/>
    </source>
</evidence>
<dbReference type="GO" id="GO:0008146">
    <property type="term" value="F:sulfotransferase activity"/>
    <property type="evidence" value="ECO:0007669"/>
    <property type="project" value="TreeGrafter"/>
</dbReference>
<evidence type="ECO:0000313" key="3">
    <source>
        <dbReference type="EMBL" id="MBB4679823.1"/>
    </source>
</evidence>
<comment type="caution">
    <text evidence="3">The sequence shown here is derived from an EMBL/GenBank/DDBJ whole genome shotgun (WGS) entry which is preliminary data.</text>
</comment>
<gene>
    <name evidence="3" type="ORF">HNR67_005941</name>
</gene>